<keyword evidence="1" id="KW-0472">Membrane</keyword>
<evidence type="ECO:0000313" key="2">
    <source>
        <dbReference type="EMBL" id="TMW61135.1"/>
    </source>
</evidence>
<reference evidence="2" key="1">
    <citation type="submission" date="2019-03" db="EMBL/GenBank/DDBJ databases">
        <title>Long read genome sequence of the mycoparasitic Pythium oligandrum ATCC 38472 isolated from sugarbeet rhizosphere.</title>
        <authorList>
            <person name="Gaulin E."/>
        </authorList>
    </citation>
    <scope>NUCLEOTIDE SEQUENCE</scope>
    <source>
        <strain evidence="2">ATCC 38472_TT</strain>
    </source>
</reference>
<dbReference type="EMBL" id="SPLM01000077">
    <property type="protein sequence ID" value="TMW61135.1"/>
    <property type="molecule type" value="Genomic_DNA"/>
</dbReference>
<comment type="caution">
    <text evidence="2">The sequence shown here is derived from an EMBL/GenBank/DDBJ whole genome shotgun (WGS) entry which is preliminary data.</text>
</comment>
<proteinExistence type="predicted"/>
<dbReference type="Proteomes" id="UP000794436">
    <property type="component" value="Unassembled WGS sequence"/>
</dbReference>
<evidence type="ECO:0000256" key="1">
    <source>
        <dbReference type="SAM" id="Phobius"/>
    </source>
</evidence>
<evidence type="ECO:0000313" key="3">
    <source>
        <dbReference type="Proteomes" id="UP000794436"/>
    </source>
</evidence>
<accession>A0A8K1CDG3</accession>
<feature type="transmembrane region" description="Helical" evidence="1">
    <location>
        <begin position="38"/>
        <end position="59"/>
    </location>
</feature>
<organism evidence="2 3">
    <name type="scientific">Pythium oligandrum</name>
    <name type="common">Mycoparasitic fungus</name>
    <dbReference type="NCBI Taxonomy" id="41045"/>
    <lineage>
        <taxon>Eukaryota</taxon>
        <taxon>Sar</taxon>
        <taxon>Stramenopiles</taxon>
        <taxon>Oomycota</taxon>
        <taxon>Peronosporomycetes</taxon>
        <taxon>Pythiales</taxon>
        <taxon>Pythiaceae</taxon>
        <taxon>Pythium</taxon>
    </lineage>
</organism>
<sequence>MGLAARGSVHAPIVAFASTGINVPFGARMAPLGEASRTQAVVGMLMLFVALGITSAPLFDSTIDTETLTDNSGFLVTKNASYAKAYFMGTGFLAALVTQFKTNKTAGDWFPQPTDKKFLNFPYLDPNVLGLTTGACAILDTSASNPVECIIMTGHQGSVSAYGLCRNNTEFVAVQYLSGLVTPADIGGLVSSGTWVESTRESILVKLLKPPACVGGKKVEIYSNITALGIMSGPFTHADQGPTNQWFDVMHLPIHVRSRMKYLVSKVDNRQGLTLPFKKRQSFDNIIVQNTYGATLADKLEIAQPFTGSKYAFVTLYRIAGADITLPRLQFTFAVAAQVLMLLGFFLMVAIRNGPTNTYHFVHQILRLPTFCIIALQLLYVLYYQIFEISYLRTNAALVDIYRKKIIYVAGVGFILLHQLDVRAAVSLWPKMANNDSYYFVRIVWMLASLGVFLWSLTIKDMAHYTVATSSTCSLGASECNKTELLLFQHYVSIGVLVAHPLAYSIIQIFQWRLNKDEYIPLDTRKSDQMTSFELRGCGGLLRDYYYYNTLICGPRVDGNGKLLHEMRHLTCSKAVRDEGFVMLGGCNTLIRAKDLCIVMLMKVMGVRMASTINLSIVVASIQEQRLATMRRVSYRSLWSISRHWDGRISYPHIG</sequence>
<keyword evidence="1" id="KW-0812">Transmembrane</keyword>
<feature type="transmembrane region" description="Helical" evidence="1">
    <location>
        <begin position="488"/>
        <end position="507"/>
    </location>
</feature>
<feature type="transmembrane region" description="Helical" evidence="1">
    <location>
        <begin position="406"/>
        <end position="426"/>
    </location>
</feature>
<dbReference type="OrthoDB" id="108788at2759"/>
<feature type="transmembrane region" description="Helical" evidence="1">
    <location>
        <begin position="438"/>
        <end position="457"/>
    </location>
</feature>
<dbReference type="AlphaFoldDB" id="A0A8K1CDG3"/>
<name>A0A8K1CDG3_PYTOL</name>
<feature type="transmembrane region" description="Helical" evidence="1">
    <location>
        <begin position="365"/>
        <end position="386"/>
    </location>
</feature>
<protein>
    <submittedName>
        <fullName evidence="2">Uncharacterized protein</fullName>
    </submittedName>
</protein>
<gene>
    <name evidence="2" type="ORF">Poli38472_013598</name>
</gene>
<keyword evidence="3" id="KW-1185">Reference proteome</keyword>
<feature type="transmembrane region" description="Helical" evidence="1">
    <location>
        <begin position="331"/>
        <end position="353"/>
    </location>
</feature>
<keyword evidence="1" id="KW-1133">Transmembrane helix</keyword>